<dbReference type="AlphaFoldDB" id="A0AAD4CRV0"/>
<keyword evidence="2" id="KW-0378">Hydrolase</keyword>
<reference evidence="5" key="1">
    <citation type="journal article" date="2019" name="Beilstein J. Org. Chem.">
        <title>Nanangenines: drimane sesquiterpenoids as the dominant metabolite cohort of a novel Australian fungus, Aspergillus nanangensis.</title>
        <authorList>
            <person name="Lacey H.J."/>
            <person name="Gilchrist C.L.M."/>
            <person name="Crombie A."/>
            <person name="Kalaitzis J.A."/>
            <person name="Vuong D."/>
            <person name="Rutledge P.J."/>
            <person name="Turner P."/>
            <person name="Pitt J.I."/>
            <person name="Lacey E."/>
            <person name="Chooi Y.H."/>
            <person name="Piggott A.M."/>
        </authorList>
    </citation>
    <scope>NUCLEOTIDE SEQUENCE</scope>
    <source>
        <strain evidence="5">MST-FP2251</strain>
    </source>
</reference>
<evidence type="ECO:0000256" key="1">
    <source>
        <dbReference type="ARBA" id="ARBA00010515"/>
    </source>
</evidence>
<dbReference type="SUPFAM" id="SSF53474">
    <property type="entry name" value="alpha/beta-Hydrolases"/>
    <property type="match status" value="1"/>
</dbReference>
<feature type="domain" description="Alpha/beta hydrolase fold-3" evidence="4">
    <location>
        <begin position="75"/>
        <end position="277"/>
    </location>
</feature>
<dbReference type="PROSITE" id="PS01173">
    <property type="entry name" value="LIPASE_GDXG_HIS"/>
    <property type="match status" value="1"/>
</dbReference>
<evidence type="ECO:0000259" key="4">
    <source>
        <dbReference type="Pfam" id="PF07859"/>
    </source>
</evidence>
<proteinExistence type="inferred from homology"/>
<dbReference type="GO" id="GO:0016787">
    <property type="term" value="F:hydrolase activity"/>
    <property type="evidence" value="ECO:0007669"/>
    <property type="project" value="UniProtKB-KW"/>
</dbReference>
<dbReference type="PANTHER" id="PTHR48081:SF8">
    <property type="entry name" value="ALPHA_BETA HYDROLASE FOLD-3 DOMAIN-CONTAINING PROTEIN-RELATED"/>
    <property type="match status" value="1"/>
</dbReference>
<sequence>MPSRQSRLMEETYVRLNKHLGAKDLDIDLYRIVMEEQASVATEPTNVTYEEVQCPGTVQPAIWCLPQSASASHVILYLHGGGFISGSPSSHRKLAAHLAKRAGCRALIIDYRRAPEHQFPKQIEDVVATYTWLIQDMGFSSKRIALAGDSAGGNLTVSASLAVHNLGLEVPAAIAAFSPWFDMRTTGKSWQRNAKTDCLVLLEAMQGVIHTYVGESSLDNPCLDLLCTDLKGLPPMFLTSGTSEVLEDDAVLLAENARSHEIDVNLLLVEGMQHIWVLMAGNAPEADESLAQAASFIRSKMAI</sequence>
<evidence type="ECO:0000256" key="3">
    <source>
        <dbReference type="PROSITE-ProRule" id="PRU10038"/>
    </source>
</evidence>
<evidence type="ECO:0000256" key="2">
    <source>
        <dbReference type="ARBA" id="ARBA00022801"/>
    </source>
</evidence>
<dbReference type="Gene3D" id="3.40.50.1820">
    <property type="entry name" value="alpha/beta hydrolase"/>
    <property type="match status" value="1"/>
</dbReference>
<dbReference type="PROSITE" id="PS01174">
    <property type="entry name" value="LIPASE_GDXG_SER"/>
    <property type="match status" value="1"/>
</dbReference>
<dbReference type="EMBL" id="VCAU01000018">
    <property type="protein sequence ID" value="KAF9891540.1"/>
    <property type="molecule type" value="Genomic_DNA"/>
</dbReference>
<dbReference type="InterPro" id="IPR033140">
    <property type="entry name" value="Lipase_GDXG_put_SER_AS"/>
</dbReference>
<comment type="caution">
    <text evidence="5">The sequence shown here is derived from an EMBL/GenBank/DDBJ whole genome shotgun (WGS) entry which is preliminary data.</text>
</comment>
<dbReference type="InterPro" id="IPR029058">
    <property type="entry name" value="AB_hydrolase_fold"/>
</dbReference>
<dbReference type="InterPro" id="IPR013094">
    <property type="entry name" value="AB_hydrolase_3"/>
</dbReference>
<name>A0AAD4CRV0_ASPNN</name>
<evidence type="ECO:0000313" key="6">
    <source>
        <dbReference type="Proteomes" id="UP001194746"/>
    </source>
</evidence>
<reference evidence="5" key="2">
    <citation type="submission" date="2020-02" db="EMBL/GenBank/DDBJ databases">
        <authorList>
            <person name="Gilchrist C.L.M."/>
            <person name="Chooi Y.-H."/>
        </authorList>
    </citation>
    <scope>NUCLEOTIDE SEQUENCE</scope>
    <source>
        <strain evidence="5">MST-FP2251</strain>
    </source>
</reference>
<feature type="active site" evidence="3">
    <location>
        <position position="150"/>
    </location>
</feature>
<dbReference type="InterPro" id="IPR002168">
    <property type="entry name" value="Lipase_GDXG_HIS_AS"/>
</dbReference>
<organism evidence="5 6">
    <name type="scientific">Aspergillus nanangensis</name>
    <dbReference type="NCBI Taxonomy" id="2582783"/>
    <lineage>
        <taxon>Eukaryota</taxon>
        <taxon>Fungi</taxon>
        <taxon>Dikarya</taxon>
        <taxon>Ascomycota</taxon>
        <taxon>Pezizomycotina</taxon>
        <taxon>Eurotiomycetes</taxon>
        <taxon>Eurotiomycetidae</taxon>
        <taxon>Eurotiales</taxon>
        <taxon>Aspergillaceae</taxon>
        <taxon>Aspergillus</taxon>
        <taxon>Aspergillus subgen. Circumdati</taxon>
    </lineage>
</organism>
<dbReference type="Proteomes" id="UP001194746">
    <property type="component" value="Unassembled WGS sequence"/>
</dbReference>
<dbReference type="InterPro" id="IPR050300">
    <property type="entry name" value="GDXG_lipolytic_enzyme"/>
</dbReference>
<evidence type="ECO:0000313" key="5">
    <source>
        <dbReference type="EMBL" id="KAF9891540.1"/>
    </source>
</evidence>
<accession>A0AAD4CRV0</accession>
<protein>
    <recommendedName>
        <fullName evidence="4">Alpha/beta hydrolase fold-3 domain-containing protein</fullName>
    </recommendedName>
</protein>
<comment type="similarity">
    <text evidence="1">Belongs to the 'GDXG' lipolytic enzyme family.</text>
</comment>
<gene>
    <name evidence="5" type="ORF">FE257_004007</name>
</gene>
<dbReference type="Pfam" id="PF07859">
    <property type="entry name" value="Abhydrolase_3"/>
    <property type="match status" value="1"/>
</dbReference>
<keyword evidence="6" id="KW-1185">Reference proteome</keyword>
<dbReference type="PANTHER" id="PTHR48081">
    <property type="entry name" value="AB HYDROLASE SUPERFAMILY PROTEIN C4A8.06C"/>
    <property type="match status" value="1"/>
</dbReference>